<gene>
    <name evidence="2" type="ORF">SDC9_85127</name>
</gene>
<organism evidence="2">
    <name type="scientific">bioreactor metagenome</name>
    <dbReference type="NCBI Taxonomy" id="1076179"/>
    <lineage>
        <taxon>unclassified sequences</taxon>
        <taxon>metagenomes</taxon>
        <taxon>ecological metagenomes</taxon>
    </lineage>
</organism>
<protein>
    <submittedName>
        <fullName evidence="2">Uncharacterized protein</fullName>
    </submittedName>
</protein>
<comment type="caution">
    <text evidence="2">The sequence shown here is derived from an EMBL/GenBank/DDBJ whole genome shotgun (WGS) entry which is preliminary data.</text>
</comment>
<accession>A0A644ZDW3</accession>
<reference evidence="2" key="1">
    <citation type="submission" date="2019-08" db="EMBL/GenBank/DDBJ databases">
        <authorList>
            <person name="Kucharzyk K."/>
            <person name="Murdoch R.W."/>
            <person name="Higgins S."/>
            <person name="Loffler F."/>
        </authorList>
    </citation>
    <scope>NUCLEOTIDE SEQUENCE</scope>
</reference>
<name>A0A644ZDW3_9ZZZZ</name>
<proteinExistence type="predicted"/>
<dbReference type="AlphaFoldDB" id="A0A644ZDW3"/>
<evidence type="ECO:0000313" key="2">
    <source>
        <dbReference type="EMBL" id="MPM38498.1"/>
    </source>
</evidence>
<evidence type="ECO:0000256" key="1">
    <source>
        <dbReference type="SAM" id="Coils"/>
    </source>
</evidence>
<feature type="coiled-coil region" evidence="1">
    <location>
        <begin position="14"/>
        <end position="41"/>
    </location>
</feature>
<dbReference type="EMBL" id="VSSQ01008305">
    <property type="protein sequence ID" value="MPM38498.1"/>
    <property type="molecule type" value="Genomic_DNA"/>
</dbReference>
<keyword evidence="1" id="KW-0175">Coiled coil</keyword>
<sequence>MDLLSKRQLAVENAKEIEEITNSLVKEIDILKKKVDALRESLKEDEHFIR</sequence>